<dbReference type="Gene3D" id="1.20.1250.20">
    <property type="entry name" value="MFS general substrate transporter like domains"/>
    <property type="match status" value="2"/>
</dbReference>
<reference evidence="3" key="1">
    <citation type="submission" date="2018-05" db="EMBL/GenBank/DDBJ databases">
        <authorList>
            <person name="Lanie J.A."/>
            <person name="Ng W.-L."/>
            <person name="Kazmierczak K.M."/>
            <person name="Andrzejewski T.M."/>
            <person name="Davidsen T.M."/>
            <person name="Wayne K.J."/>
            <person name="Tettelin H."/>
            <person name="Glass J.I."/>
            <person name="Rusch D."/>
            <person name="Podicherti R."/>
            <person name="Tsui H.-C.T."/>
            <person name="Winkler M.E."/>
        </authorList>
    </citation>
    <scope>NUCLEOTIDE SEQUENCE</scope>
</reference>
<evidence type="ECO:0000256" key="1">
    <source>
        <dbReference type="SAM" id="Phobius"/>
    </source>
</evidence>
<gene>
    <name evidence="3" type="ORF">METZ01_LOCUS25165</name>
</gene>
<dbReference type="Pfam" id="PF07690">
    <property type="entry name" value="MFS_1"/>
    <property type="match status" value="1"/>
</dbReference>
<accession>A0A381PZ31</accession>
<dbReference type="EMBL" id="UINC01001149">
    <property type="protein sequence ID" value="SUZ72311.1"/>
    <property type="molecule type" value="Genomic_DNA"/>
</dbReference>
<feature type="transmembrane region" description="Helical" evidence="1">
    <location>
        <begin position="114"/>
        <end position="137"/>
    </location>
</feature>
<dbReference type="GO" id="GO:0005886">
    <property type="term" value="C:plasma membrane"/>
    <property type="evidence" value="ECO:0007669"/>
    <property type="project" value="TreeGrafter"/>
</dbReference>
<dbReference type="AlphaFoldDB" id="A0A381PZ31"/>
<dbReference type="PROSITE" id="PS50850">
    <property type="entry name" value="MFS"/>
    <property type="match status" value="1"/>
</dbReference>
<evidence type="ECO:0000259" key="2">
    <source>
        <dbReference type="PROSITE" id="PS50850"/>
    </source>
</evidence>
<feature type="transmembrane region" description="Helical" evidence="1">
    <location>
        <begin position="180"/>
        <end position="198"/>
    </location>
</feature>
<proteinExistence type="predicted"/>
<feature type="transmembrane region" description="Helical" evidence="1">
    <location>
        <begin position="149"/>
        <end position="174"/>
    </location>
</feature>
<dbReference type="GO" id="GO:0022857">
    <property type="term" value="F:transmembrane transporter activity"/>
    <property type="evidence" value="ECO:0007669"/>
    <property type="project" value="InterPro"/>
</dbReference>
<name>A0A381PZ31_9ZZZZ</name>
<keyword evidence="1" id="KW-0812">Transmembrane</keyword>
<feature type="domain" description="Major facilitator superfamily (MFS) profile" evidence="2">
    <location>
        <begin position="1"/>
        <end position="411"/>
    </location>
</feature>
<dbReference type="SUPFAM" id="SSF103473">
    <property type="entry name" value="MFS general substrate transporter"/>
    <property type="match status" value="1"/>
</dbReference>
<evidence type="ECO:0000313" key="3">
    <source>
        <dbReference type="EMBL" id="SUZ72311.1"/>
    </source>
</evidence>
<dbReference type="PANTHER" id="PTHR43129:SF1">
    <property type="entry name" value="FOSMIDOMYCIN RESISTANCE PROTEIN"/>
    <property type="match status" value="1"/>
</dbReference>
<dbReference type="InterPro" id="IPR036259">
    <property type="entry name" value="MFS_trans_sf"/>
</dbReference>
<feature type="transmembrane region" description="Helical" evidence="1">
    <location>
        <begin position="388"/>
        <end position="406"/>
    </location>
</feature>
<keyword evidence="1" id="KW-1133">Transmembrane helix</keyword>
<organism evidence="3">
    <name type="scientific">marine metagenome</name>
    <dbReference type="NCBI Taxonomy" id="408172"/>
    <lineage>
        <taxon>unclassified sequences</taxon>
        <taxon>metagenomes</taxon>
        <taxon>ecological metagenomes</taxon>
    </lineage>
</organism>
<feature type="transmembrane region" description="Helical" evidence="1">
    <location>
        <begin position="231"/>
        <end position="257"/>
    </location>
</feature>
<dbReference type="InterPro" id="IPR011701">
    <property type="entry name" value="MFS"/>
</dbReference>
<dbReference type="InterPro" id="IPR020846">
    <property type="entry name" value="MFS_dom"/>
</dbReference>
<protein>
    <recommendedName>
        <fullName evidence="2">Major facilitator superfamily (MFS) profile domain-containing protein</fullName>
    </recommendedName>
</protein>
<keyword evidence="1" id="KW-0472">Membrane</keyword>
<feature type="transmembrane region" description="Helical" evidence="1">
    <location>
        <begin position="88"/>
        <end position="108"/>
    </location>
</feature>
<feature type="transmembrane region" description="Helical" evidence="1">
    <location>
        <begin position="269"/>
        <end position="291"/>
    </location>
</feature>
<feature type="transmembrane region" description="Helical" evidence="1">
    <location>
        <begin position="353"/>
        <end position="376"/>
    </location>
</feature>
<dbReference type="PANTHER" id="PTHR43129">
    <property type="entry name" value="FOSMIDOMYCIN RESISTANCE PROTEIN"/>
    <property type="match status" value="1"/>
</dbReference>
<sequence>MTGTNSQITNPETSGMRNTAPFILTGLSAGHGIFHWFSQSFFVMLPEVVATFGLNGLQVGAISATREVVSGIIALPGGVVTDMVRRHWGTVLAGCMGLFGVGWLIMSISPVYPVLLLGMAAVAAAAAIWHLPAAAALSQRFADRRGSALSIHGVGGNIGDVLGPALTGVLLLTLSWRGVLSIYAVVPLLLIFIVFWAFRDIGRTGFLDTVRPGFREQMADTRESFKDHPRLWGIMVVAGLRGMASVAFLPFLALYLGLDDELGLGNAALGLHIALLVGVGVVAAPVVGYISDRVGRKLVLIPEMLALSALTALLVPFGEGAGLIIILALLGVFFFSDQPILTAAALDIVGDKVAASTLGVFSFSRFVLAAGSPLIAGELFDEVGIESTFFFVAGIYLLATVVLLLVPLSGSDSISENGDGNSQTQI</sequence>